<keyword evidence="2" id="KW-1185">Reference proteome</keyword>
<name>A0A3M7Q3V1_BRAPC</name>
<proteinExistence type="predicted"/>
<accession>A0A3M7Q3V1</accession>
<dbReference type="EMBL" id="REGN01007563">
    <property type="protein sequence ID" value="RNA05889.1"/>
    <property type="molecule type" value="Genomic_DNA"/>
</dbReference>
<gene>
    <name evidence="1" type="ORF">BpHYR1_038096</name>
</gene>
<dbReference type="Proteomes" id="UP000276133">
    <property type="component" value="Unassembled WGS sequence"/>
</dbReference>
<comment type="caution">
    <text evidence="1">The sequence shown here is derived from an EMBL/GenBank/DDBJ whole genome shotgun (WGS) entry which is preliminary data.</text>
</comment>
<sequence length="63" mass="7678">MTILNYNSERNLKNLLLLFYLKKLSQANLIKYLNKFRLKQIKRKNATFPELNFNIPMSSIYFY</sequence>
<protein>
    <submittedName>
        <fullName evidence="1">Uncharacterized protein</fullName>
    </submittedName>
</protein>
<evidence type="ECO:0000313" key="1">
    <source>
        <dbReference type="EMBL" id="RNA05889.1"/>
    </source>
</evidence>
<dbReference type="AlphaFoldDB" id="A0A3M7Q3V1"/>
<reference evidence="1 2" key="1">
    <citation type="journal article" date="2018" name="Sci. Rep.">
        <title>Genomic signatures of local adaptation to the degree of environmental predictability in rotifers.</title>
        <authorList>
            <person name="Franch-Gras L."/>
            <person name="Hahn C."/>
            <person name="Garcia-Roger E.M."/>
            <person name="Carmona M.J."/>
            <person name="Serra M."/>
            <person name="Gomez A."/>
        </authorList>
    </citation>
    <scope>NUCLEOTIDE SEQUENCE [LARGE SCALE GENOMIC DNA]</scope>
    <source>
        <strain evidence="1">HYR1</strain>
    </source>
</reference>
<evidence type="ECO:0000313" key="2">
    <source>
        <dbReference type="Proteomes" id="UP000276133"/>
    </source>
</evidence>
<organism evidence="1 2">
    <name type="scientific">Brachionus plicatilis</name>
    <name type="common">Marine rotifer</name>
    <name type="synonym">Brachionus muelleri</name>
    <dbReference type="NCBI Taxonomy" id="10195"/>
    <lineage>
        <taxon>Eukaryota</taxon>
        <taxon>Metazoa</taxon>
        <taxon>Spiralia</taxon>
        <taxon>Gnathifera</taxon>
        <taxon>Rotifera</taxon>
        <taxon>Eurotatoria</taxon>
        <taxon>Monogononta</taxon>
        <taxon>Pseudotrocha</taxon>
        <taxon>Ploima</taxon>
        <taxon>Brachionidae</taxon>
        <taxon>Brachionus</taxon>
    </lineage>
</organism>